<evidence type="ECO:0000313" key="4">
    <source>
        <dbReference type="EMBL" id="GLR26348.1"/>
    </source>
</evidence>
<dbReference type="Pfam" id="PF23562">
    <property type="entry name" value="AMP-binding_C_3"/>
    <property type="match status" value="1"/>
</dbReference>
<feature type="domain" description="AMP-dependent synthetase/ligase" evidence="3">
    <location>
        <begin position="10"/>
        <end position="408"/>
    </location>
</feature>
<dbReference type="EMBL" id="BSOJ01000015">
    <property type="protein sequence ID" value="GLR26348.1"/>
    <property type="molecule type" value="Genomic_DNA"/>
</dbReference>
<dbReference type="CDD" id="cd05907">
    <property type="entry name" value="VL_LC_FACS_like"/>
    <property type="match status" value="1"/>
</dbReference>
<keyword evidence="5" id="KW-1185">Reference proteome</keyword>
<dbReference type="Pfam" id="PF00501">
    <property type="entry name" value="AMP-binding"/>
    <property type="match status" value="1"/>
</dbReference>
<dbReference type="PROSITE" id="PS00455">
    <property type="entry name" value="AMP_BINDING"/>
    <property type="match status" value="1"/>
</dbReference>
<dbReference type="InterPro" id="IPR020845">
    <property type="entry name" value="AMP-binding_CS"/>
</dbReference>
<dbReference type="SUPFAM" id="SSF56801">
    <property type="entry name" value="Acetyl-CoA synthetase-like"/>
    <property type="match status" value="1"/>
</dbReference>
<evidence type="ECO:0000256" key="1">
    <source>
        <dbReference type="ARBA" id="ARBA00022741"/>
    </source>
</evidence>
<evidence type="ECO:0000259" key="3">
    <source>
        <dbReference type="Pfam" id="PF00501"/>
    </source>
</evidence>
<evidence type="ECO:0000313" key="5">
    <source>
        <dbReference type="Proteomes" id="UP001156664"/>
    </source>
</evidence>
<proteinExistence type="predicted"/>
<protein>
    <submittedName>
        <fullName evidence="4">AMP-dependent synthetase</fullName>
    </submittedName>
</protein>
<evidence type="ECO:0000256" key="2">
    <source>
        <dbReference type="ARBA" id="ARBA00022840"/>
    </source>
</evidence>
<dbReference type="Gene3D" id="3.40.50.12780">
    <property type="entry name" value="N-terminal domain of ligase-like"/>
    <property type="match status" value="1"/>
</dbReference>
<sequence length="561" mass="62173">MANVAELLKQHEATPNRVLFRQFMDNEWVDFKAHEMLELAQQWQSVFRAMGMLEGDRVAICLKNSIHWVAVDQAALGMSLVCVPLYVDDNASNIAYCIENSGARLVVVENDRIGKNLLGQGLKDVRILSVKSEVAEGGRDGVENALLVLKGVRSDTAPFEVLDLPNKTLATICYTSGTSGRPKGVMLSHDNMLGNVNSCFQLDIAKPEDTFLSFLPMSHMFERTGGYYLPLRVGAKVVFARGINQLPDDLATQAPTVIFAVPRIFEKFYGRIQASVKDSRFKRKAFEKLVDVGWRMEQGKGGILDHFQLPLLRAKVAQPILERLGGKLRLAVVGGAALDSTIAKAFIAMGLPILHGYGMTEACPVISVNRPKGNVPESVGPALPDVEVKLGDHDELLARGPNVMMGYWQNEEATRDAIDAQGWLHTGDVAEIKDSRIYIRGRIKDIMVLSNGEKFSPQDAEMAIIGDDVFEQIVLVGEGRPFISMIAVTANSNEKELIKRANAKLQDLPRYIRVRRIITTKEPWTVDNGLLTPTLKVKRQRVVEAFKERINDLYAEGMSSD</sequence>
<organism evidence="4 5">
    <name type="scientific">Limnobacter litoralis</name>
    <dbReference type="NCBI Taxonomy" id="481366"/>
    <lineage>
        <taxon>Bacteria</taxon>
        <taxon>Pseudomonadati</taxon>
        <taxon>Pseudomonadota</taxon>
        <taxon>Betaproteobacteria</taxon>
        <taxon>Burkholderiales</taxon>
        <taxon>Burkholderiaceae</taxon>
        <taxon>Limnobacter</taxon>
    </lineage>
</organism>
<accession>A0ABQ5YP34</accession>
<dbReference type="PANTHER" id="PTHR43272:SF33">
    <property type="entry name" value="AMP-BINDING DOMAIN-CONTAINING PROTEIN-RELATED"/>
    <property type="match status" value="1"/>
</dbReference>
<dbReference type="RefSeq" id="WP_284280910.1">
    <property type="nucleotide sequence ID" value="NZ_BSOJ01000015.1"/>
</dbReference>
<dbReference type="InterPro" id="IPR042099">
    <property type="entry name" value="ANL_N_sf"/>
</dbReference>
<name>A0ABQ5YP34_9BURK</name>
<reference evidence="5" key="1">
    <citation type="journal article" date="2019" name="Int. J. Syst. Evol. Microbiol.">
        <title>The Global Catalogue of Microorganisms (GCM) 10K type strain sequencing project: providing services to taxonomists for standard genome sequencing and annotation.</title>
        <authorList>
            <consortium name="The Broad Institute Genomics Platform"/>
            <consortium name="The Broad Institute Genome Sequencing Center for Infectious Disease"/>
            <person name="Wu L."/>
            <person name="Ma J."/>
        </authorList>
    </citation>
    <scope>NUCLEOTIDE SEQUENCE [LARGE SCALE GENOMIC DNA]</scope>
    <source>
        <strain evidence="5">NBRC 105857</strain>
    </source>
</reference>
<dbReference type="Proteomes" id="UP001156664">
    <property type="component" value="Unassembled WGS sequence"/>
</dbReference>
<keyword evidence="2" id="KW-0067">ATP-binding</keyword>
<gene>
    <name evidence="4" type="ORF">GCM10007875_14380</name>
</gene>
<comment type="caution">
    <text evidence="4">The sequence shown here is derived from an EMBL/GenBank/DDBJ whole genome shotgun (WGS) entry which is preliminary data.</text>
</comment>
<dbReference type="PANTHER" id="PTHR43272">
    <property type="entry name" value="LONG-CHAIN-FATTY-ACID--COA LIGASE"/>
    <property type="match status" value="1"/>
</dbReference>
<keyword evidence="1" id="KW-0547">Nucleotide-binding</keyword>
<dbReference type="InterPro" id="IPR000873">
    <property type="entry name" value="AMP-dep_synth/lig_dom"/>
</dbReference>